<accession>E2BWE6</accession>
<evidence type="ECO:0000313" key="2">
    <source>
        <dbReference type="EMBL" id="EFN79983.1"/>
    </source>
</evidence>
<dbReference type="EMBL" id="GL451118">
    <property type="protein sequence ID" value="EFN79983.1"/>
    <property type="molecule type" value="Genomic_DNA"/>
</dbReference>
<gene>
    <name evidence="2" type="ORF">EAI_12875</name>
</gene>
<name>E2BWE6_HARSA</name>
<dbReference type="AlphaFoldDB" id="E2BWE6"/>
<evidence type="ECO:0000313" key="3">
    <source>
        <dbReference type="Proteomes" id="UP000008237"/>
    </source>
</evidence>
<dbReference type="InParanoid" id="E2BWE6"/>
<proteinExistence type="predicted"/>
<dbReference type="STRING" id="610380.E2BWE6"/>
<dbReference type="Proteomes" id="UP000008237">
    <property type="component" value="Unassembled WGS sequence"/>
</dbReference>
<dbReference type="OMA" id="HYRTANT"/>
<dbReference type="OrthoDB" id="5837785at2759"/>
<reference evidence="2 3" key="1">
    <citation type="journal article" date="2010" name="Science">
        <title>Genomic comparison of the ants Camponotus floridanus and Harpegnathos saltator.</title>
        <authorList>
            <person name="Bonasio R."/>
            <person name="Zhang G."/>
            <person name="Ye C."/>
            <person name="Mutti N.S."/>
            <person name="Fang X."/>
            <person name="Qin N."/>
            <person name="Donahue G."/>
            <person name="Yang P."/>
            <person name="Li Q."/>
            <person name="Li C."/>
            <person name="Zhang P."/>
            <person name="Huang Z."/>
            <person name="Berger S.L."/>
            <person name="Reinberg D."/>
            <person name="Wang J."/>
            <person name="Liebig J."/>
        </authorList>
    </citation>
    <scope>NUCLEOTIDE SEQUENCE [LARGE SCALE GENOMIC DNA]</scope>
    <source>
        <strain evidence="2 3">R22 G/1</strain>
    </source>
</reference>
<organism evidence="3">
    <name type="scientific">Harpegnathos saltator</name>
    <name type="common">Jerdon's jumping ant</name>
    <dbReference type="NCBI Taxonomy" id="610380"/>
    <lineage>
        <taxon>Eukaryota</taxon>
        <taxon>Metazoa</taxon>
        <taxon>Ecdysozoa</taxon>
        <taxon>Arthropoda</taxon>
        <taxon>Hexapoda</taxon>
        <taxon>Insecta</taxon>
        <taxon>Pterygota</taxon>
        <taxon>Neoptera</taxon>
        <taxon>Endopterygota</taxon>
        <taxon>Hymenoptera</taxon>
        <taxon>Apocrita</taxon>
        <taxon>Aculeata</taxon>
        <taxon>Formicoidea</taxon>
        <taxon>Formicidae</taxon>
        <taxon>Ponerinae</taxon>
        <taxon>Ponerini</taxon>
        <taxon>Harpegnathos</taxon>
    </lineage>
</organism>
<feature type="region of interest" description="Disordered" evidence="1">
    <location>
        <begin position="78"/>
        <end position="100"/>
    </location>
</feature>
<sequence>MLQTMPRLPVAGVRKRWSNRLTTTLQESSPEVSSSDTISLSYQADMNAAIREDGLQLWSLDLHSDLKTQPDTEHYRTANTAELTSSDRPDSPFPAAIQGR</sequence>
<evidence type="ECO:0000256" key="1">
    <source>
        <dbReference type="SAM" id="MobiDB-lite"/>
    </source>
</evidence>
<keyword evidence="3" id="KW-1185">Reference proteome</keyword>
<protein>
    <submittedName>
        <fullName evidence="2">Uncharacterized protein</fullName>
    </submittedName>
</protein>